<keyword evidence="7" id="KW-0408">Iron</keyword>
<keyword evidence="9 12" id="KW-0472">Membrane</keyword>
<evidence type="ECO:0000256" key="2">
    <source>
        <dbReference type="ARBA" id="ARBA00022448"/>
    </source>
</evidence>
<dbReference type="Proteomes" id="UP000195950">
    <property type="component" value="Unassembled WGS sequence"/>
</dbReference>
<dbReference type="Proteomes" id="UP000450599">
    <property type="component" value="Unassembled WGS sequence"/>
</dbReference>
<dbReference type="NCBIfam" id="TIGR04056">
    <property type="entry name" value="OMP_RagA_SusC"/>
    <property type="match status" value="1"/>
</dbReference>
<dbReference type="RefSeq" id="WP_057328981.1">
    <property type="nucleotide sequence ID" value="NZ_CP051672.1"/>
</dbReference>
<dbReference type="GO" id="GO:0015344">
    <property type="term" value="F:siderophore uptake transmembrane transporter activity"/>
    <property type="evidence" value="ECO:0007669"/>
    <property type="project" value="TreeGrafter"/>
</dbReference>
<feature type="region of interest" description="Disordered" evidence="14">
    <location>
        <begin position="630"/>
        <end position="651"/>
    </location>
</feature>
<dbReference type="Gene3D" id="2.170.130.10">
    <property type="entry name" value="TonB-dependent receptor, plug domain"/>
    <property type="match status" value="1"/>
</dbReference>
<keyword evidence="11 12" id="KW-0998">Cell outer membrane</keyword>
<keyword evidence="4" id="KW-0406">Ion transport</keyword>
<keyword evidence="6" id="KW-0732">Signal</keyword>
<dbReference type="SUPFAM" id="SSF49464">
    <property type="entry name" value="Carboxypeptidase regulatory domain-like"/>
    <property type="match status" value="1"/>
</dbReference>
<keyword evidence="8 13" id="KW-0798">TonB box</keyword>
<dbReference type="GO" id="GO:0009279">
    <property type="term" value="C:cell outer membrane"/>
    <property type="evidence" value="ECO:0007669"/>
    <property type="project" value="UniProtKB-SubCell"/>
</dbReference>
<dbReference type="EMBL" id="CZBM01000012">
    <property type="protein sequence ID" value="CUQ43648.1"/>
    <property type="molecule type" value="Genomic_DNA"/>
</dbReference>
<evidence type="ECO:0000313" key="25">
    <source>
        <dbReference type="Proteomes" id="UP000501982"/>
    </source>
</evidence>
<accession>A0A174WGM4</accession>
<sequence>MKNYSIFKHSFCTLSLFIVMLLHAGVTYAQEKLRISFSNVSLEEALKKIESASKYTFFYDDKRTDLSQKVSANANGQSIEEVLNAMLKTTNLTYEIDNRQIALIIKEKNGISQKSKKISGVVKDENNEPVIGVSIVQRNTTNGTITDLDGRFSMELPENSSIEISYVGYGKQIIPVANKSNFDIVLKENSLNLDEVVVVGYASRKVEDITGAVSNIRADKTNIGGASTSVDQMLSGRISGVQFKQNTSQPGGGGKTIIRGRNSLFLNTDPLYVVDGFVVNTPSAPSSGMAFNAPDRDPLNSINPNDIESIAVLKDAAATAIYGAQGSNGVFIITTKRGKQGKIRISYDGYAGVQTVANEYDVMNAQQYMRYNNAFNLTSFTEQEINAAQATNWFDQVTRNGFLQSHNVNLSGGSESLKYYFSLGYYGMDGIVKNTGMDRYTGRSNIEYKKDKFTFSSNIFATHILDTNQPTEGGTRNSVISSSIAFAPNVTVRDQNGAYNKDPNNDFIANPVSLLDINDKIYTDKLNFSAGASYEVLPGLKPEIKLTYDVQNAHRSFYVPSTTAYNGNFTHGGTASQSSMRSTGISFDGLLHYDAVFNKKHHVTGLLGYEYYQRDNNYFRAENSGFGTDATHENNLGGGNAPKMSSSKDRRKDISGFGRVDYSFDDKYLATVTLRRDGSSVFGGNNKYAYFPGVSVGWKIDKEDFMAGAADKVDILKLRLGYGQSGNSGIDPYQSLSKYDMTTNGILGQNKVSGATLTNYMENPDLKWETTSQVNLGIDYGFFSRLSGNLDFFVKNTKDMLVQVSQSPMTGHKYQWQNAASMRVWGLEYSLNSTNIQTRDFEWDTQLSFSWTDNEITDYNVTDESTVAALNTIGVIKGERTNSYYTYVIDGIDPSSGSYRFKDLDGDGSITVKDKAILGTPDPRVILGFGNTFKYKNFALDIFFNANFGNKMYNYSAMNFTLPNTFETSNYMVDAMNYWSESNPNSDIAANRANGNGNALYNSRWIEDAWFIRLQNVTLSYNLASIPSLRKIFPTAKIYVQAQNLFLITPYSGLDPELANNAYMSSSENLPAFLPGSVDMNAYPPARTFTVGLNFSF</sequence>
<dbReference type="PANTHER" id="PTHR30069:SF29">
    <property type="entry name" value="HEMOGLOBIN AND HEMOGLOBIN-HAPTOGLOBIN-BINDING PROTEIN 1-RELATED"/>
    <property type="match status" value="1"/>
</dbReference>
<reference evidence="22" key="2">
    <citation type="submission" date="2017-04" db="EMBL/GenBank/DDBJ databases">
        <title>Function of individual gut microbiota members based on whole genome sequencing of pure cultures obtained from chicken caecum.</title>
        <authorList>
            <person name="Medvecky M."/>
            <person name="Cejkova D."/>
            <person name="Polansky O."/>
            <person name="Karasova D."/>
            <person name="Kubasova T."/>
            <person name="Cizek A."/>
            <person name="Rychlik I."/>
        </authorList>
    </citation>
    <scope>NUCLEOTIDE SEQUENCE [LARGE SCALE GENOMIC DNA]</scope>
    <source>
        <strain evidence="22">An199</strain>
    </source>
</reference>
<dbReference type="InterPro" id="IPR023997">
    <property type="entry name" value="TonB-dep_OMP_SusC/RagA_CS"/>
</dbReference>
<evidence type="ECO:0000256" key="8">
    <source>
        <dbReference type="ARBA" id="ARBA00023077"/>
    </source>
</evidence>
<dbReference type="Pfam" id="PF07660">
    <property type="entry name" value="STN"/>
    <property type="match status" value="1"/>
</dbReference>
<evidence type="ECO:0000259" key="15">
    <source>
        <dbReference type="SMART" id="SM00965"/>
    </source>
</evidence>
<evidence type="ECO:0000313" key="22">
    <source>
        <dbReference type="Proteomes" id="UP000195950"/>
    </source>
</evidence>
<dbReference type="Proteomes" id="UP000095332">
    <property type="component" value="Unassembled WGS sequence"/>
</dbReference>
<evidence type="ECO:0000256" key="4">
    <source>
        <dbReference type="ARBA" id="ARBA00022496"/>
    </source>
</evidence>
<evidence type="ECO:0000256" key="9">
    <source>
        <dbReference type="ARBA" id="ARBA00023136"/>
    </source>
</evidence>
<evidence type="ECO:0000313" key="21">
    <source>
        <dbReference type="Proteomes" id="UP000095332"/>
    </source>
</evidence>
<evidence type="ECO:0000256" key="7">
    <source>
        <dbReference type="ARBA" id="ARBA00023004"/>
    </source>
</evidence>
<evidence type="ECO:0000313" key="23">
    <source>
        <dbReference type="Proteomes" id="UP000450599"/>
    </source>
</evidence>
<dbReference type="SUPFAM" id="SSF56935">
    <property type="entry name" value="Porins"/>
    <property type="match status" value="1"/>
</dbReference>
<reference evidence="16 21" key="1">
    <citation type="submission" date="2015-09" db="EMBL/GenBank/DDBJ databases">
        <authorList>
            <consortium name="Pathogen Informatics"/>
        </authorList>
    </citation>
    <scope>NUCLEOTIDE SEQUENCE [LARGE SCALE GENOMIC DNA]</scope>
    <source>
        <strain evidence="16 21">2789STDY5834948</strain>
    </source>
</reference>
<evidence type="ECO:0000256" key="6">
    <source>
        <dbReference type="ARBA" id="ARBA00022729"/>
    </source>
</evidence>
<dbReference type="Gene3D" id="2.60.40.1120">
    <property type="entry name" value="Carboxypeptidase-like, regulatory domain"/>
    <property type="match status" value="1"/>
</dbReference>
<keyword evidence="5 12" id="KW-0812">Transmembrane</keyword>
<keyword evidence="2 12" id="KW-0813">Transport</keyword>
<dbReference type="AlphaFoldDB" id="A0A174WGM4"/>
<dbReference type="EMBL" id="WKMX01000016">
    <property type="protein sequence ID" value="MRZ07805.1"/>
    <property type="molecule type" value="Genomic_DNA"/>
</dbReference>
<dbReference type="InterPro" id="IPR023996">
    <property type="entry name" value="TonB-dep_OMP_SusC/RagA"/>
</dbReference>
<feature type="domain" description="Secretin/TonB short N-terminal" evidence="15">
    <location>
        <begin position="55"/>
        <end position="106"/>
    </location>
</feature>
<reference evidence="20 25" key="5">
    <citation type="submission" date="2020-04" db="EMBL/GenBank/DDBJ databases">
        <title>Complete Genomes and Methylome analysis of CBBP consortium that reverse antibiotic-induced susceptibility to vancomycin-resistant Enterococcus faecium infection.</title>
        <authorList>
            <person name="Fomenkov A."/>
            <person name="Zhang Z."/>
            <person name="Pamer E."/>
            <person name="Roberts R.J."/>
        </authorList>
    </citation>
    <scope>NUCLEOTIDE SEQUENCE [LARGE SCALE GENOMIC DNA]</scope>
    <source>
        <strain evidence="25">CBBP</strain>
        <strain evidence="20">CBBP-1</strain>
    </source>
</reference>
<keyword evidence="3 12" id="KW-1134">Transmembrane beta strand</keyword>
<dbReference type="InterPro" id="IPR012910">
    <property type="entry name" value="Plug_dom"/>
</dbReference>
<name>A0A174WGM4_PARDI</name>
<dbReference type="InterPro" id="IPR036942">
    <property type="entry name" value="Beta-barrel_TonB_sf"/>
</dbReference>
<evidence type="ECO:0000313" key="24">
    <source>
        <dbReference type="Proteomes" id="UP000471216"/>
    </source>
</evidence>
<evidence type="ECO:0000256" key="12">
    <source>
        <dbReference type="PROSITE-ProRule" id="PRU01360"/>
    </source>
</evidence>
<evidence type="ECO:0000313" key="18">
    <source>
        <dbReference type="EMBL" id="MRZ07805.1"/>
    </source>
</evidence>
<evidence type="ECO:0000256" key="13">
    <source>
        <dbReference type="RuleBase" id="RU003357"/>
    </source>
</evidence>
<evidence type="ECO:0000313" key="17">
    <source>
        <dbReference type="EMBL" id="MRY85692.1"/>
    </source>
</evidence>
<dbReference type="FunFam" id="2.60.40.1120:FF:000003">
    <property type="entry name" value="Outer membrane protein Omp121"/>
    <property type="match status" value="1"/>
</dbReference>
<evidence type="ECO:0000256" key="1">
    <source>
        <dbReference type="ARBA" id="ARBA00004571"/>
    </source>
</evidence>
<evidence type="ECO:0000313" key="16">
    <source>
        <dbReference type="EMBL" id="CUQ43648.1"/>
    </source>
</evidence>
<dbReference type="SMART" id="SM00965">
    <property type="entry name" value="STN"/>
    <property type="match status" value="1"/>
</dbReference>
<evidence type="ECO:0000256" key="10">
    <source>
        <dbReference type="ARBA" id="ARBA00023170"/>
    </source>
</evidence>
<dbReference type="PANTHER" id="PTHR30069">
    <property type="entry name" value="TONB-DEPENDENT OUTER MEMBRANE RECEPTOR"/>
    <property type="match status" value="1"/>
</dbReference>
<keyword evidence="4" id="KW-0410">Iron transport</keyword>
<evidence type="ECO:0000313" key="20">
    <source>
        <dbReference type="EMBL" id="QJE29712.1"/>
    </source>
</evidence>
<proteinExistence type="inferred from homology"/>
<protein>
    <submittedName>
        <fullName evidence="16">Outer membrane cobalamin receptor protein</fullName>
    </submittedName>
    <submittedName>
        <fullName evidence="17">SusC/RagA family TonB-linked outer membrane protein</fullName>
    </submittedName>
    <submittedName>
        <fullName evidence="20">TonB-dependent receptor</fullName>
    </submittedName>
</protein>
<dbReference type="GO" id="GO:0044718">
    <property type="term" value="P:siderophore transmembrane transport"/>
    <property type="evidence" value="ECO:0007669"/>
    <property type="project" value="TreeGrafter"/>
</dbReference>
<dbReference type="Gene3D" id="3.55.50.30">
    <property type="match status" value="1"/>
</dbReference>
<dbReference type="EMBL" id="NFJX01000011">
    <property type="protein sequence ID" value="OUP18003.1"/>
    <property type="molecule type" value="Genomic_DNA"/>
</dbReference>
<dbReference type="Proteomes" id="UP000501982">
    <property type="component" value="Chromosome"/>
</dbReference>
<evidence type="ECO:0000256" key="11">
    <source>
        <dbReference type="ARBA" id="ARBA00023237"/>
    </source>
</evidence>
<dbReference type="Pfam" id="PF00593">
    <property type="entry name" value="TonB_dep_Rec_b-barrel"/>
    <property type="match status" value="1"/>
</dbReference>
<evidence type="ECO:0000256" key="3">
    <source>
        <dbReference type="ARBA" id="ARBA00022452"/>
    </source>
</evidence>
<dbReference type="InterPro" id="IPR039426">
    <property type="entry name" value="TonB-dep_rcpt-like"/>
</dbReference>
<dbReference type="EMBL" id="WKMW01000016">
    <property type="protein sequence ID" value="MRY85692.1"/>
    <property type="molecule type" value="Genomic_DNA"/>
</dbReference>
<dbReference type="InterPro" id="IPR037066">
    <property type="entry name" value="Plug_dom_sf"/>
</dbReference>
<evidence type="ECO:0000256" key="14">
    <source>
        <dbReference type="SAM" id="MobiDB-lite"/>
    </source>
</evidence>
<dbReference type="Proteomes" id="UP000471216">
    <property type="component" value="Unassembled WGS sequence"/>
</dbReference>
<gene>
    <name evidence="19" type="ORF">B5F32_13165</name>
    <name evidence="16" type="ORF">ERS852560_02886</name>
    <name evidence="18" type="ORF">GKD54_16655</name>
    <name evidence="17" type="ORF">GKD58_15755</name>
    <name evidence="20" type="ORF">HHO38_16035</name>
</gene>
<reference evidence="23 24" key="4">
    <citation type="journal article" date="2019" name="Nat. Med.">
        <title>A library of human gut bacterial isolates paired with longitudinal multiomics data enables mechanistic microbiome research.</title>
        <authorList>
            <person name="Poyet M."/>
            <person name="Groussin M."/>
            <person name="Gibbons S.M."/>
            <person name="Avila-Pacheco J."/>
            <person name="Jiang X."/>
            <person name="Kearney S.M."/>
            <person name="Perrotta A.R."/>
            <person name="Berdy B."/>
            <person name="Zhao S."/>
            <person name="Lieberman T.D."/>
            <person name="Swanson P.K."/>
            <person name="Smith M."/>
            <person name="Roesemann S."/>
            <person name="Alexander J.E."/>
            <person name="Rich S.A."/>
            <person name="Livny J."/>
            <person name="Vlamakis H."/>
            <person name="Clish C."/>
            <person name="Bullock K."/>
            <person name="Deik A."/>
            <person name="Scott J."/>
            <person name="Pierce K.A."/>
            <person name="Xavier R.J."/>
            <person name="Alm E.J."/>
        </authorList>
    </citation>
    <scope>NUCLEOTIDE SEQUENCE [LARGE SCALE GENOMIC DNA]</scope>
    <source>
        <strain evidence="18 24">BIOML-A10</strain>
        <strain evidence="17 23">BIOML-A11</strain>
    </source>
</reference>
<dbReference type="EMBL" id="CP051672">
    <property type="protein sequence ID" value="QJE29712.1"/>
    <property type="molecule type" value="Genomic_DNA"/>
</dbReference>
<evidence type="ECO:0000313" key="19">
    <source>
        <dbReference type="EMBL" id="OUP18003.1"/>
    </source>
</evidence>
<dbReference type="InterPro" id="IPR008969">
    <property type="entry name" value="CarboxyPept-like_regulatory"/>
</dbReference>
<dbReference type="Gene3D" id="2.40.170.20">
    <property type="entry name" value="TonB-dependent receptor, beta-barrel domain"/>
    <property type="match status" value="1"/>
</dbReference>
<dbReference type="InterPro" id="IPR000531">
    <property type="entry name" value="Beta-barrel_TonB"/>
</dbReference>
<keyword evidence="10 16" id="KW-0675">Receptor</keyword>
<comment type="subcellular location">
    <subcellularLocation>
        <location evidence="1 12">Cell outer membrane</location>
        <topology evidence="1 12">Multi-pass membrane protein</topology>
    </subcellularLocation>
</comment>
<dbReference type="PROSITE" id="PS52016">
    <property type="entry name" value="TONB_DEPENDENT_REC_3"/>
    <property type="match status" value="1"/>
</dbReference>
<dbReference type="Pfam" id="PF07715">
    <property type="entry name" value="Plug"/>
    <property type="match status" value="1"/>
</dbReference>
<evidence type="ECO:0000256" key="5">
    <source>
        <dbReference type="ARBA" id="ARBA00022692"/>
    </source>
</evidence>
<dbReference type="InterPro" id="IPR011662">
    <property type="entry name" value="Secretin/TonB_short_N"/>
</dbReference>
<dbReference type="NCBIfam" id="TIGR04057">
    <property type="entry name" value="SusC_RagA_signa"/>
    <property type="match status" value="1"/>
</dbReference>
<reference evidence="19" key="3">
    <citation type="journal article" date="2018" name="BMC Genomics">
        <title>Whole genome sequencing and function prediction of 133 gut anaerobes isolated from chicken caecum in pure cultures.</title>
        <authorList>
            <person name="Medvecky M."/>
            <person name="Cejkova D."/>
            <person name="Polansky O."/>
            <person name="Karasova D."/>
            <person name="Kubasova T."/>
            <person name="Cizek A."/>
            <person name="Rychlik I."/>
        </authorList>
    </citation>
    <scope>NUCLEOTIDE SEQUENCE</scope>
    <source>
        <strain evidence="19">An199</strain>
    </source>
</reference>
<organism evidence="16 21">
    <name type="scientific">Parabacteroides distasonis</name>
    <dbReference type="NCBI Taxonomy" id="823"/>
    <lineage>
        <taxon>Bacteria</taxon>
        <taxon>Pseudomonadati</taxon>
        <taxon>Bacteroidota</taxon>
        <taxon>Bacteroidia</taxon>
        <taxon>Bacteroidales</taxon>
        <taxon>Tannerellaceae</taxon>
        <taxon>Parabacteroides</taxon>
    </lineage>
</organism>
<comment type="similarity">
    <text evidence="12 13">Belongs to the TonB-dependent receptor family.</text>
</comment>
<dbReference type="Pfam" id="PF13715">
    <property type="entry name" value="CarbopepD_reg_2"/>
    <property type="match status" value="1"/>
</dbReference>